<feature type="transmembrane region" description="Helical" evidence="5">
    <location>
        <begin position="18"/>
        <end position="40"/>
    </location>
</feature>
<proteinExistence type="predicted"/>
<dbReference type="KEGG" id="rsa:RSal33209_0741"/>
<dbReference type="Gene3D" id="1.20.1250.20">
    <property type="entry name" value="MFS general substrate transporter like domains"/>
    <property type="match status" value="2"/>
</dbReference>
<evidence type="ECO:0000256" key="2">
    <source>
        <dbReference type="ARBA" id="ARBA00022692"/>
    </source>
</evidence>
<dbReference type="Proteomes" id="UP000002007">
    <property type="component" value="Chromosome"/>
</dbReference>
<dbReference type="eggNOG" id="COG2271">
    <property type="taxonomic scope" value="Bacteria"/>
</dbReference>
<evidence type="ECO:0000256" key="3">
    <source>
        <dbReference type="ARBA" id="ARBA00022989"/>
    </source>
</evidence>
<feature type="transmembrane region" description="Helical" evidence="5">
    <location>
        <begin position="102"/>
        <end position="126"/>
    </location>
</feature>
<dbReference type="InterPro" id="IPR020846">
    <property type="entry name" value="MFS_dom"/>
</dbReference>
<feature type="domain" description="Major facilitator superfamily (MFS) profile" evidence="6">
    <location>
        <begin position="230"/>
        <end position="426"/>
    </location>
</feature>
<dbReference type="HOGENOM" id="CLU_033532_1_1_11"/>
<dbReference type="InterPro" id="IPR036259">
    <property type="entry name" value="MFS_trans_sf"/>
</dbReference>
<dbReference type="EMBL" id="CP000910">
    <property type="protein sequence ID" value="ABY22488.1"/>
    <property type="molecule type" value="Genomic_DNA"/>
</dbReference>
<feature type="transmembrane region" description="Helical" evidence="5">
    <location>
        <begin position="281"/>
        <end position="302"/>
    </location>
</feature>
<feature type="transmembrane region" description="Helical" evidence="5">
    <location>
        <begin position="332"/>
        <end position="354"/>
    </location>
</feature>
<comment type="subcellular location">
    <subcellularLocation>
        <location evidence="1">Cell membrane</location>
        <topology evidence="1">Multi-pass membrane protein</topology>
    </subcellularLocation>
</comment>
<dbReference type="PANTHER" id="PTHR23542">
    <property type="match status" value="1"/>
</dbReference>
<reference evidence="8" key="1">
    <citation type="journal article" date="2008" name="J. Bacteriol.">
        <title>Genome sequence of the fish pathogen Renibacterium salmoninarum suggests reductive evolution away from an environmental Arthrobacter ancestor.</title>
        <authorList>
            <person name="Wiens G.D."/>
            <person name="Rockey D.D."/>
            <person name="Wu Z."/>
            <person name="Chang J."/>
            <person name="Levy R."/>
            <person name="Crane S."/>
            <person name="Chen D.S."/>
            <person name="Capri G.R."/>
            <person name="Burnett J.R."/>
            <person name="Sudheesh P.S."/>
            <person name="Schipma M.J."/>
            <person name="Burd H."/>
            <person name="Bhattacharyya A."/>
            <person name="Rhodes L.D."/>
            <person name="Kaul R."/>
            <person name="Strom M.S."/>
        </authorList>
    </citation>
    <scope>NUCLEOTIDE SEQUENCE [LARGE SCALE GENOMIC DNA]</scope>
    <source>
        <strain evidence="8">ATCC 33209 / DSM 20767 / JCM 11484 / NBRC 15589 / NCIMB 2235</strain>
    </source>
</reference>
<feature type="transmembrane region" description="Helical" evidence="5">
    <location>
        <begin position="394"/>
        <end position="418"/>
    </location>
</feature>
<evidence type="ECO:0000313" key="7">
    <source>
        <dbReference type="EMBL" id="ABY22488.1"/>
    </source>
</evidence>
<keyword evidence="2 5" id="KW-0812">Transmembrane</keyword>
<dbReference type="InterPro" id="IPR011701">
    <property type="entry name" value="MFS"/>
</dbReference>
<feature type="transmembrane region" description="Helical" evidence="5">
    <location>
        <begin position="309"/>
        <end position="326"/>
    </location>
</feature>
<dbReference type="SUPFAM" id="SSF103473">
    <property type="entry name" value="MFS general substrate transporter"/>
    <property type="match status" value="1"/>
</dbReference>
<feature type="transmembrane region" description="Helical" evidence="5">
    <location>
        <begin position="166"/>
        <end position="186"/>
    </location>
</feature>
<dbReference type="STRING" id="288705.RSal33209_0741"/>
<feature type="transmembrane region" description="Helical" evidence="5">
    <location>
        <begin position="366"/>
        <end position="388"/>
    </location>
</feature>
<dbReference type="RefSeq" id="WP_012244187.1">
    <property type="nucleotide sequence ID" value="NC_010168.1"/>
</dbReference>
<evidence type="ECO:0000313" key="8">
    <source>
        <dbReference type="Proteomes" id="UP000002007"/>
    </source>
</evidence>
<evidence type="ECO:0000259" key="6">
    <source>
        <dbReference type="PROSITE" id="PS50850"/>
    </source>
</evidence>
<accession>A9WQA5</accession>
<dbReference type="PANTHER" id="PTHR23542:SF1">
    <property type="entry name" value="MAJOR FACILITATOR SUPERFAMILY (MFS) PROFILE DOMAIN-CONTAINING PROTEIN"/>
    <property type="match status" value="1"/>
</dbReference>
<feature type="transmembrane region" description="Helical" evidence="5">
    <location>
        <begin position="138"/>
        <end position="160"/>
    </location>
</feature>
<dbReference type="GO" id="GO:0022857">
    <property type="term" value="F:transmembrane transporter activity"/>
    <property type="evidence" value="ECO:0007669"/>
    <property type="project" value="InterPro"/>
</dbReference>
<name>A9WQA5_RENSM</name>
<organism evidence="7 8">
    <name type="scientific">Renibacterium salmoninarum (strain ATCC 33209 / DSM 20767 / JCM 11484 / NBRC 15589 / NCIMB 2235)</name>
    <dbReference type="NCBI Taxonomy" id="288705"/>
    <lineage>
        <taxon>Bacteria</taxon>
        <taxon>Bacillati</taxon>
        <taxon>Actinomycetota</taxon>
        <taxon>Actinomycetes</taxon>
        <taxon>Micrococcales</taxon>
        <taxon>Micrococcaceae</taxon>
        <taxon>Renibacterium</taxon>
    </lineage>
</organism>
<feature type="transmembrane region" description="Helical" evidence="5">
    <location>
        <begin position="46"/>
        <end position="65"/>
    </location>
</feature>
<dbReference type="Pfam" id="PF07690">
    <property type="entry name" value="MFS_1"/>
    <property type="match status" value="1"/>
</dbReference>
<dbReference type="GO" id="GO:0005886">
    <property type="term" value="C:plasma membrane"/>
    <property type="evidence" value="ECO:0007669"/>
    <property type="project" value="UniProtKB-SubCell"/>
</dbReference>
<protein>
    <submittedName>
        <fullName evidence="7">Transporter, MFS superfamily</fullName>
    </submittedName>
</protein>
<keyword evidence="4 5" id="KW-0472">Membrane</keyword>
<evidence type="ECO:0000256" key="4">
    <source>
        <dbReference type="ARBA" id="ARBA00023136"/>
    </source>
</evidence>
<dbReference type="AlphaFoldDB" id="A9WQA5"/>
<keyword evidence="3 5" id="KW-1133">Transmembrane helix</keyword>
<feature type="transmembrane region" description="Helical" evidence="5">
    <location>
        <begin position="77"/>
        <end position="96"/>
    </location>
</feature>
<feature type="transmembrane region" description="Helical" evidence="5">
    <location>
        <begin position="240"/>
        <end position="261"/>
    </location>
</feature>
<sequence>MDFGQYRELLGVAAVRRLLIVAMLARVPHAASAMVLTLHVVNTLGLGYGAAGGVTAAVTIGIAFGGPWRGKLLDKNGLRRTLVLSIITEAIIWSIAPFLPYAFLIVAALIGGALAVPIFTIVRQALGVMVSSTQRRTAYALDSIGTELTFMVGPAAGVALAAVNTYAALVVIGISSSLAGLFLFWFNPPTRSGQAGSYQDEADAAVDCMEELAPAEIGGNVVLPVTGAARRRFNKVQGSLSWMSVSVIAVLGAAVATGLTLTGTDVGIVGLLREHGQQEQIGIVFLVWCAASIVGGIIYGALHRKINPLWLLLIMAVLTVPMGFAHETWAVVLLSIPPGLFCAPALSSTSEWIADLVPEQRRGEAMGWFGSAITLGSAVGAPMAGLAIDMVGPWGGFVTVGVIAAVLGAAGIVAQALWKRRRAALV</sequence>
<evidence type="ECO:0000256" key="1">
    <source>
        <dbReference type="ARBA" id="ARBA00004651"/>
    </source>
</evidence>
<evidence type="ECO:0000256" key="5">
    <source>
        <dbReference type="SAM" id="Phobius"/>
    </source>
</evidence>
<dbReference type="PROSITE" id="PS50850">
    <property type="entry name" value="MFS"/>
    <property type="match status" value="1"/>
</dbReference>
<gene>
    <name evidence="7" type="ordered locus">RSal33209_0741</name>
</gene>
<keyword evidence="8" id="KW-1185">Reference proteome</keyword>